<accession>A0AAV4ZGU6</accession>
<reference evidence="10" key="2">
    <citation type="submission" date="2021-08" db="EMBL/GenBank/DDBJ databases">
        <authorList>
            <person name="Tani A."/>
            <person name="Ola A."/>
            <person name="Ogura Y."/>
            <person name="Katsura K."/>
            <person name="Hayashi T."/>
        </authorList>
    </citation>
    <scope>NUCLEOTIDE SEQUENCE</scope>
    <source>
        <strain evidence="10">DSM 16372</strain>
    </source>
</reference>
<evidence type="ECO:0000313" key="10">
    <source>
        <dbReference type="EMBL" id="GJD87665.1"/>
    </source>
</evidence>
<comment type="similarity">
    <text evidence="2">Belongs to the peptidase A24 family.</text>
</comment>
<dbReference type="GO" id="GO:0006465">
    <property type="term" value="P:signal peptide processing"/>
    <property type="evidence" value="ECO:0007669"/>
    <property type="project" value="TreeGrafter"/>
</dbReference>
<dbReference type="Pfam" id="PF01478">
    <property type="entry name" value="Peptidase_A24"/>
    <property type="match status" value="1"/>
</dbReference>
<evidence type="ECO:0000256" key="4">
    <source>
        <dbReference type="ARBA" id="ARBA00022692"/>
    </source>
</evidence>
<reference evidence="10" key="1">
    <citation type="journal article" date="2016" name="Front. Microbiol.">
        <title>Genome Sequence of the Piezophilic, Mesophilic Sulfate-Reducing Bacterium Desulfovibrio indicus J2T.</title>
        <authorList>
            <person name="Cao J."/>
            <person name="Maignien L."/>
            <person name="Shao Z."/>
            <person name="Alain K."/>
            <person name="Jebbar M."/>
        </authorList>
    </citation>
    <scope>NUCLEOTIDE SEQUENCE</scope>
    <source>
        <strain evidence="10">DSM 16372</strain>
    </source>
</reference>
<feature type="transmembrane region" description="Helical" evidence="7">
    <location>
        <begin position="119"/>
        <end position="136"/>
    </location>
</feature>
<evidence type="ECO:0000313" key="11">
    <source>
        <dbReference type="Proteomes" id="UP001055247"/>
    </source>
</evidence>
<dbReference type="Gene3D" id="1.20.120.1220">
    <property type="match status" value="1"/>
</dbReference>
<comment type="caution">
    <text evidence="10">The sequence shown here is derived from an EMBL/GenBank/DDBJ whole genome shotgun (WGS) entry which is preliminary data.</text>
</comment>
<organism evidence="10 11">
    <name type="scientific">Methylobacterium hispanicum</name>
    <dbReference type="NCBI Taxonomy" id="270350"/>
    <lineage>
        <taxon>Bacteria</taxon>
        <taxon>Pseudomonadati</taxon>
        <taxon>Pseudomonadota</taxon>
        <taxon>Alphaproteobacteria</taxon>
        <taxon>Hyphomicrobiales</taxon>
        <taxon>Methylobacteriaceae</taxon>
        <taxon>Methylobacterium</taxon>
    </lineage>
</organism>
<evidence type="ECO:0000256" key="2">
    <source>
        <dbReference type="ARBA" id="ARBA00005801"/>
    </source>
</evidence>
<keyword evidence="11" id="KW-1185">Reference proteome</keyword>
<evidence type="ECO:0000256" key="3">
    <source>
        <dbReference type="ARBA" id="ARBA00022475"/>
    </source>
</evidence>
<sequence>MPDLVQLFAEFPLLSALLAAVFGAALTSFAGLAAWRLPHRWGLVEDADPTLGLAFPPSFCDACSKPLPPLAWLPVVGWLAQRGRCPCGRTAVDPVYPLAEAAVGLASAVLVLSMGPTPATAAVLAILWTGVVAGWVDLTTQQIPEWASLALFWGGLLASPLEPDLQLRVQGAFLAFALVGGVFALSGWVFKVDAMSGGDVALSAAAAAWFGPMPALCMFILAAGAVLAYGIPMRRSGMDWTPYGPALASGAVGAAVLRAVGVV</sequence>
<evidence type="ECO:0000259" key="9">
    <source>
        <dbReference type="Pfam" id="PF06750"/>
    </source>
</evidence>
<keyword evidence="4 7" id="KW-0812">Transmembrane</keyword>
<dbReference type="InterPro" id="IPR050882">
    <property type="entry name" value="Prepilin_peptidase/N-MTase"/>
</dbReference>
<protein>
    <submittedName>
        <fullName evidence="10">Prepilin peptidase PppA</fullName>
    </submittedName>
</protein>
<dbReference type="AlphaFoldDB" id="A0AAV4ZGU6"/>
<keyword evidence="5 7" id="KW-1133">Transmembrane helix</keyword>
<comment type="subcellular location">
    <subcellularLocation>
        <location evidence="1">Cell membrane</location>
        <topology evidence="1">Multi-pass membrane protein</topology>
    </subcellularLocation>
</comment>
<evidence type="ECO:0000256" key="6">
    <source>
        <dbReference type="ARBA" id="ARBA00023136"/>
    </source>
</evidence>
<evidence type="ECO:0000256" key="7">
    <source>
        <dbReference type="SAM" id="Phobius"/>
    </source>
</evidence>
<feature type="domain" description="Prepilin peptidase A24 N-terminal" evidence="9">
    <location>
        <begin position="21"/>
        <end position="112"/>
    </location>
</feature>
<proteinExistence type="inferred from homology"/>
<dbReference type="EMBL" id="BPQO01000004">
    <property type="protein sequence ID" value="GJD87665.1"/>
    <property type="molecule type" value="Genomic_DNA"/>
</dbReference>
<feature type="transmembrane region" description="Helical" evidence="7">
    <location>
        <begin position="171"/>
        <end position="190"/>
    </location>
</feature>
<name>A0AAV4ZGU6_9HYPH</name>
<dbReference type="InterPro" id="IPR010627">
    <property type="entry name" value="Prepilin_pept_A24_N"/>
</dbReference>
<evidence type="ECO:0000256" key="1">
    <source>
        <dbReference type="ARBA" id="ARBA00004651"/>
    </source>
</evidence>
<dbReference type="GO" id="GO:0004190">
    <property type="term" value="F:aspartic-type endopeptidase activity"/>
    <property type="evidence" value="ECO:0007669"/>
    <property type="project" value="InterPro"/>
</dbReference>
<gene>
    <name evidence="10" type="primary">pppA</name>
    <name evidence="10" type="ORF">BHAOGJBA_1170</name>
</gene>
<dbReference type="GO" id="GO:0005886">
    <property type="term" value="C:plasma membrane"/>
    <property type="evidence" value="ECO:0007669"/>
    <property type="project" value="UniProtKB-SubCell"/>
</dbReference>
<dbReference type="PANTHER" id="PTHR30487:SF0">
    <property type="entry name" value="PREPILIN LEADER PEPTIDASE_N-METHYLTRANSFERASE-RELATED"/>
    <property type="match status" value="1"/>
</dbReference>
<dbReference type="PANTHER" id="PTHR30487">
    <property type="entry name" value="TYPE 4 PREPILIN-LIKE PROTEINS LEADER PEPTIDE-PROCESSING ENZYME"/>
    <property type="match status" value="1"/>
</dbReference>
<feature type="transmembrane region" description="Helical" evidence="7">
    <location>
        <begin position="243"/>
        <end position="261"/>
    </location>
</feature>
<keyword evidence="6 7" id="KW-0472">Membrane</keyword>
<evidence type="ECO:0000259" key="8">
    <source>
        <dbReference type="Pfam" id="PF01478"/>
    </source>
</evidence>
<dbReference type="Proteomes" id="UP001055247">
    <property type="component" value="Unassembled WGS sequence"/>
</dbReference>
<keyword evidence="3" id="KW-1003">Cell membrane</keyword>
<evidence type="ECO:0000256" key="5">
    <source>
        <dbReference type="ARBA" id="ARBA00022989"/>
    </source>
</evidence>
<feature type="domain" description="Prepilin type IV endopeptidase peptidase" evidence="8">
    <location>
        <begin position="125"/>
        <end position="231"/>
    </location>
</feature>
<dbReference type="InterPro" id="IPR000045">
    <property type="entry name" value="Prepilin_IV_endopep_pep"/>
</dbReference>
<feature type="transmembrane region" description="Helical" evidence="7">
    <location>
        <begin position="210"/>
        <end position="231"/>
    </location>
</feature>
<dbReference type="Pfam" id="PF06750">
    <property type="entry name" value="A24_N_bact"/>
    <property type="match status" value="1"/>
</dbReference>
<feature type="transmembrane region" description="Helical" evidence="7">
    <location>
        <begin position="12"/>
        <end position="35"/>
    </location>
</feature>